<evidence type="ECO:0000313" key="4">
    <source>
        <dbReference type="EMBL" id="AWI35131.1"/>
    </source>
</evidence>
<dbReference type="Proteomes" id="UP000244890">
    <property type="component" value="Chromosome"/>
</dbReference>
<accession>A0A2U8FFR1</accession>
<dbReference type="InterPro" id="IPR007848">
    <property type="entry name" value="Small_mtfrase_dom"/>
</dbReference>
<dbReference type="Gene3D" id="3.40.50.150">
    <property type="entry name" value="Vaccinia Virus protein VP39"/>
    <property type="match status" value="1"/>
</dbReference>
<proteinExistence type="predicted"/>
<dbReference type="PROSITE" id="PS00092">
    <property type="entry name" value="N6_MTASE"/>
    <property type="match status" value="1"/>
</dbReference>
<dbReference type="InterPro" id="IPR002052">
    <property type="entry name" value="DNA_methylase_N6_adenine_CS"/>
</dbReference>
<sequence>MQIYQPKNGYCYNSDTLFLYAFMLPFIKPRQEVLEVGAGSGILSLLCARDREVKLHIIEKNATMMEFCRNNLRINKVCANVIFGDFLIYDFLNLRFDRIISNPPFYHSGVIKSAKKTIYEARYEENLPFELMVKKIDSILKPKGEFIFCYDCKSSYKLFYTLIQYNIRPITIRFVYPKIDKEATLILCRAKKDSKSAMQVLPPLFTHNEKGFTKEVQEIYAKANTWSIKC</sequence>
<evidence type="ECO:0000256" key="2">
    <source>
        <dbReference type="ARBA" id="ARBA00022691"/>
    </source>
</evidence>
<dbReference type="SUPFAM" id="SSF53335">
    <property type="entry name" value="S-adenosyl-L-methionine-dependent methyltransferases"/>
    <property type="match status" value="1"/>
</dbReference>
<dbReference type="GO" id="GO:0003676">
    <property type="term" value="F:nucleic acid binding"/>
    <property type="evidence" value="ECO:0007669"/>
    <property type="project" value="InterPro"/>
</dbReference>
<gene>
    <name evidence="4" type="ORF">CDV25_09705</name>
</gene>
<dbReference type="InterPro" id="IPR050210">
    <property type="entry name" value="tRNA_Adenine-N(6)_MTase"/>
</dbReference>
<dbReference type="PANTHER" id="PTHR47739">
    <property type="entry name" value="TRNA1(VAL) (ADENINE(37)-N6)-METHYLTRANSFERASE"/>
    <property type="match status" value="1"/>
</dbReference>
<organism evidence="4 5">
    <name type="scientific">Helicobacter apodemus</name>
    <dbReference type="NCBI Taxonomy" id="135569"/>
    <lineage>
        <taxon>Bacteria</taxon>
        <taxon>Pseudomonadati</taxon>
        <taxon>Campylobacterota</taxon>
        <taxon>Epsilonproteobacteria</taxon>
        <taxon>Campylobacterales</taxon>
        <taxon>Helicobacteraceae</taxon>
        <taxon>Helicobacter</taxon>
    </lineage>
</organism>
<dbReference type="InterPro" id="IPR029063">
    <property type="entry name" value="SAM-dependent_MTases_sf"/>
</dbReference>
<keyword evidence="2" id="KW-0949">S-adenosyl-L-methionine</keyword>
<dbReference type="CDD" id="cd02440">
    <property type="entry name" value="AdoMet_MTases"/>
    <property type="match status" value="1"/>
</dbReference>
<name>A0A2U8FFR1_9HELI</name>
<dbReference type="OrthoDB" id="5354196at2"/>
<protein>
    <submittedName>
        <fullName evidence="4">SAM-dependent methyltransferase</fullName>
    </submittedName>
</protein>
<dbReference type="GO" id="GO:0032259">
    <property type="term" value="P:methylation"/>
    <property type="evidence" value="ECO:0007669"/>
    <property type="project" value="UniProtKB-KW"/>
</dbReference>
<keyword evidence="1 4" id="KW-0489">Methyltransferase</keyword>
<dbReference type="GO" id="GO:0008170">
    <property type="term" value="F:N-methyltransferase activity"/>
    <property type="evidence" value="ECO:0007669"/>
    <property type="project" value="UniProtKB-ARBA"/>
</dbReference>
<dbReference type="PANTHER" id="PTHR47739:SF1">
    <property type="entry name" value="TRNA1(VAL) (ADENINE(37)-N6)-METHYLTRANSFERASE"/>
    <property type="match status" value="1"/>
</dbReference>
<feature type="domain" description="Methyltransferase small" evidence="3">
    <location>
        <begin position="29"/>
        <end position="110"/>
    </location>
</feature>
<dbReference type="Pfam" id="PF05175">
    <property type="entry name" value="MTS"/>
    <property type="match status" value="1"/>
</dbReference>
<dbReference type="EMBL" id="CP021886">
    <property type="protein sequence ID" value="AWI35131.1"/>
    <property type="molecule type" value="Genomic_DNA"/>
</dbReference>
<dbReference type="GO" id="GO:0008757">
    <property type="term" value="F:S-adenosylmethionine-dependent methyltransferase activity"/>
    <property type="evidence" value="ECO:0007669"/>
    <property type="project" value="UniProtKB-ARBA"/>
</dbReference>
<keyword evidence="4" id="KW-0808">Transferase</keyword>
<evidence type="ECO:0000259" key="3">
    <source>
        <dbReference type="Pfam" id="PF05175"/>
    </source>
</evidence>
<evidence type="ECO:0000256" key="1">
    <source>
        <dbReference type="ARBA" id="ARBA00022603"/>
    </source>
</evidence>
<reference evidence="4 5" key="1">
    <citation type="submission" date="2017-06" db="EMBL/GenBank/DDBJ databases">
        <title>Complete genome of Helicobacter apodemus.</title>
        <authorList>
            <person name="Cho S."/>
        </authorList>
    </citation>
    <scope>NUCLEOTIDE SEQUENCE [LARGE SCALE GENOMIC DNA]</scope>
    <source>
        <strain evidence="5">SNUVETPUB-15-01</strain>
    </source>
</reference>
<evidence type="ECO:0000313" key="5">
    <source>
        <dbReference type="Proteomes" id="UP000244890"/>
    </source>
</evidence>
<dbReference type="AlphaFoldDB" id="A0A2U8FFR1"/>
<dbReference type="KEGG" id="had:CDV25_09705"/>